<name>A0ABN9XVL0_9DINO</name>
<evidence type="ECO:0000259" key="3">
    <source>
        <dbReference type="PROSITE" id="PS50222"/>
    </source>
</evidence>
<proteinExistence type="predicted"/>
<evidence type="ECO:0000313" key="5">
    <source>
        <dbReference type="Proteomes" id="UP001189429"/>
    </source>
</evidence>
<keyword evidence="2" id="KW-0732">Signal</keyword>
<dbReference type="PROSITE" id="PS50222">
    <property type="entry name" value="EF_HAND_2"/>
    <property type="match status" value="1"/>
</dbReference>
<dbReference type="SMART" id="SM00054">
    <property type="entry name" value="EFh"/>
    <property type="match status" value="2"/>
</dbReference>
<feature type="chain" id="PRO_5046145687" description="EF-hand domain-containing protein" evidence="2">
    <location>
        <begin position="20"/>
        <end position="248"/>
    </location>
</feature>
<dbReference type="Proteomes" id="UP001189429">
    <property type="component" value="Unassembled WGS sequence"/>
</dbReference>
<dbReference type="PROSITE" id="PS00018">
    <property type="entry name" value="EF_HAND_1"/>
    <property type="match status" value="2"/>
</dbReference>
<accession>A0ABN9XVL0</accession>
<gene>
    <name evidence="4" type="ORF">PCOR1329_LOCUS80245</name>
</gene>
<keyword evidence="1" id="KW-0106">Calcium</keyword>
<feature type="domain" description="EF-hand" evidence="3">
    <location>
        <begin position="47"/>
        <end position="82"/>
    </location>
</feature>
<organism evidence="4 5">
    <name type="scientific">Prorocentrum cordatum</name>
    <dbReference type="NCBI Taxonomy" id="2364126"/>
    <lineage>
        <taxon>Eukaryota</taxon>
        <taxon>Sar</taxon>
        <taxon>Alveolata</taxon>
        <taxon>Dinophyceae</taxon>
        <taxon>Prorocentrales</taxon>
        <taxon>Prorocentraceae</taxon>
        <taxon>Prorocentrum</taxon>
    </lineage>
</organism>
<dbReference type="InterPro" id="IPR002048">
    <property type="entry name" value="EF_hand_dom"/>
</dbReference>
<reference evidence="4" key="1">
    <citation type="submission" date="2023-10" db="EMBL/GenBank/DDBJ databases">
        <authorList>
            <person name="Chen Y."/>
            <person name="Shah S."/>
            <person name="Dougan E. K."/>
            <person name="Thang M."/>
            <person name="Chan C."/>
        </authorList>
    </citation>
    <scope>NUCLEOTIDE SEQUENCE [LARGE SCALE GENOMIC DNA]</scope>
</reference>
<evidence type="ECO:0000256" key="1">
    <source>
        <dbReference type="ARBA" id="ARBA00022837"/>
    </source>
</evidence>
<evidence type="ECO:0000313" key="4">
    <source>
        <dbReference type="EMBL" id="CAK0904123.1"/>
    </source>
</evidence>
<dbReference type="SUPFAM" id="SSF47473">
    <property type="entry name" value="EF-hand"/>
    <property type="match status" value="1"/>
</dbReference>
<evidence type="ECO:0000256" key="2">
    <source>
        <dbReference type="SAM" id="SignalP"/>
    </source>
</evidence>
<dbReference type="InterPro" id="IPR018247">
    <property type="entry name" value="EF_Hand_1_Ca_BS"/>
</dbReference>
<sequence>MALFLAAAVLLAAPAAVAAQAAPDRRLRGATGAEAAGDGQAAALASDPLSQLAGLFSALDRDGDGALSPLEVAAGAGAAQGLAADLFGAADADGSGAVGLEELGALAEALQRRRARAGAGRGWEGALLKRAAAPRAVAEEAPAQAAEGALEEVLNGKDLWTPHNGCEMYTLRTCGAPLFPGWHERRCPDPVSTCNDDGDCVCPDGYCSSTRMGFCDRCDDWSSGADVGNSSCIHTGADMVPYPHEMVR</sequence>
<keyword evidence="5" id="KW-1185">Reference proteome</keyword>
<comment type="caution">
    <text evidence="4">The sequence shown here is derived from an EMBL/GenBank/DDBJ whole genome shotgun (WGS) entry which is preliminary data.</text>
</comment>
<dbReference type="InterPro" id="IPR011992">
    <property type="entry name" value="EF-hand-dom_pair"/>
</dbReference>
<dbReference type="EMBL" id="CAUYUJ010021356">
    <property type="protein sequence ID" value="CAK0904123.1"/>
    <property type="molecule type" value="Genomic_DNA"/>
</dbReference>
<dbReference type="Gene3D" id="1.10.238.10">
    <property type="entry name" value="EF-hand"/>
    <property type="match status" value="1"/>
</dbReference>
<protein>
    <recommendedName>
        <fullName evidence="3">EF-hand domain-containing protein</fullName>
    </recommendedName>
</protein>
<dbReference type="Pfam" id="PF13202">
    <property type="entry name" value="EF-hand_5"/>
    <property type="match status" value="2"/>
</dbReference>
<feature type="signal peptide" evidence="2">
    <location>
        <begin position="1"/>
        <end position="19"/>
    </location>
</feature>